<dbReference type="InterPro" id="IPR003346">
    <property type="entry name" value="Transposase_20"/>
</dbReference>
<dbReference type="STRING" id="688246.Premu_0014"/>
<dbReference type="GO" id="GO:0006313">
    <property type="term" value="P:DNA transposition"/>
    <property type="evidence" value="ECO:0007669"/>
    <property type="project" value="InterPro"/>
</dbReference>
<reference evidence="4" key="1">
    <citation type="journal article" date="2011" name="Stand. Genomic Sci.">
        <title>Non-contiguous finished genome sequence of the opportunistic oral pathogen Prevotella multisaccharivorax type strain (PPPA20).</title>
        <authorList>
            <person name="Pati A."/>
            <person name="Gronow S."/>
            <person name="Lu M."/>
            <person name="Lapidus A."/>
            <person name="Nolan M."/>
            <person name="Lucas S."/>
            <person name="Hammon N."/>
            <person name="Deshpande S."/>
            <person name="Cheng J.F."/>
            <person name="Tapia R."/>
            <person name="Han C."/>
            <person name="Goodwin L."/>
            <person name="Pitluck S."/>
            <person name="Liolios K."/>
            <person name="Pagani I."/>
            <person name="Mavromatis K."/>
            <person name="Mikhailova N."/>
            <person name="Huntemann M."/>
            <person name="Chen A."/>
            <person name="Palaniappan K."/>
            <person name="Land M."/>
            <person name="Hauser L."/>
            <person name="Detter J.C."/>
            <person name="Brambilla E.M."/>
            <person name="Rohde M."/>
            <person name="Goker M."/>
            <person name="Woyke T."/>
            <person name="Bristow J."/>
            <person name="Eisen J.A."/>
            <person name="Markowitz V."/>
            <person name="Hugenholtz P."/>
            <person name="Kyrpides N.C."/>
            <person name="Klenk H.P."/>
            <person name="Ivanova N."/>
        </authorList>
    </citation>
    <scope>NUCLEOTIDE SEQUENCE [LARGE SCALE GENOMIC DNA]</scope>
    <source>
        <strain evidence="4">DSM 17128</strain>
    </source>
</reference>
<dbReference type="eggNOG" id="COG3547">
    <property type="taxonomic scope" value="Bacteria"/>
</dbReference>
<dbReference type="EMBL" id="GL945016">
    <property type="protein sequence ID" value="EGN58224.1"/>
    <property type="molecule type" value="Genomic_DNA"/>
</dbReference>
<dbReference type="InterPro" id="IPR047650">
    <property type="entry name" value="Transpos_IS110"/>
</dbReference>
<name>F8N559_9BACT</name>
<feature type="domain" description="Transposase IS110-like N-terminal" evidence="1">
    <location>
        <begin position="19"/>
        <end position="160"/>
    </location>
</feature>
<gene>
    <name evidence="3" type="ORF">Premu_0014</name>
</gene>
<dbReference type="HOGENOM" id="CLU_036902_11_0_10"/>
<dbReference type="PANTHER" id="PTHR33055:SF15">
    <property type="entry name" value="TRANSPOSASE-RELATED"/>
    <property type="match status" value="1"/>
</dbReference>
<dbReference type="GO" id="GO:0004803">
    <property type="term" value="F:transposase activity"/>
    <property type="evidence" value="ECO:0007669"/>
    <property type="project" value="InterPro"/>
</dbReference>
<feature type="domain" description="Transposase IS116/IS110/IS902 C-terminal" evidence="2">
    <location>
        <begin position="262"/>
        <end position="347"/>
    </location>
</feature>
<dbReference type="NCBIfam" id="NF033542">
    <property type="entry name" value="transpos_IS110"/>
    <property type="match status" value="1"/>
</dbReference>
<evidence type="ECO:0000313" key="3">
    <source>
        <dbReference type="EMBL" id="EGN58224.1"/>
    </source>
</evidence>
<dbReference type="InterPro" id="IPR002525">
    <property type="entry name" value="Transp_IS110-like_N"/>
</dbReference>
<protein>
    <submittedName>
        <fullName evidence="3">Transposase IS116/IS110/IS902 family protein</fullName>
    </submittedName>
</protein>
<dbReference type="AlphaFoldDB" id="F8N559"/>
<dbReference type="Proteomes" id="UP000002772">
    <property type="component" value="Unassembled WGS sequence"/>
</dbReference>
<accession>F8N559</accession>
<dbReference type="GO" id="GO:0003677">
    <property type="term" value="F:DNA binding"/>
    <property type="evidence" value="ECO:0007669"/>
    <property type="project" value="InterPro"/>
</dbReference>
<proteinExistence type="predicted"/>
<evidence type="ECO:0000313" key="4">
    <source>
        <dbReference type="Proteomes" id="UP000002772"/>
    </source>
</evidence>
<dbReference type="PANTHER" id="PTHR33055">
    <property type="entry name" value="TRANSPOSASE FOR INSERTION SEQUENCE ELEMENT IS1111A"/>
    <property type="match status" value="1"/>
</dbReference>
<evidence type="ECO:0000259" key="1">
    <source>
        <dbReference type="Pfam" id="PF01548"/>
    </source>
</evidence>
<keyword evidence="4" id="KW-1185">Reference proteome</keyword>
<dbReference type="Pfam" id="PF01548">
    <property type="entry name" value="DEDD_Tnp_IS110"/>
    <property type="match status" value="1"/>
</dbReference>
<sequence length="418" mass="47584">MAKQQKNEVSFEEVVARGCGLDVHKKEIVATVSGTDIKKETRTFQSTTRSLTQLKEWLLELGVTHVAMESTGVYWKPVMNILEPGGFTIMVVNARHIKYVPGHKTDKKDSAWICKLLRAGLLKGSFIPRRDQRDLRDLTRYRRKLVQQRAAEHNRMIRIFEDANLKLSSVFSNIRGKTCTAVIDEVIKGETDPQKLAELCTNPRLKHSQEEIAEAVEGHFTEHHKFMIRAIRKSIKNIEDEIEVLDKETDRRMKPLQGRIEQLCEVPGMQNSSVKELLAEIGVDMEVFPTEEHLTSWAGLAPGNNESAGKKKSSHTNHGNKATKAIMTECAWCATRTKGTYFSERYKRLAARRGKKRALVAIAAEMLKVIYHMLKDGTVYQELGPDYMDDKRKQAQIKYYQDQIKKLTGEDSPGKESA</sequence>
<organism evidence="3 4">
    <name type="scientific">Hallella multisaccharivorax DSM 17128</name>
    <dbReference type="NCBI Taxonomy" id="688246"/>
    <lineage>
        <taxon>Bacteria</taxon>
        <taxon>Pseudomonadati</taxon>
        <taxon>Bacteroidota</taxon>
        <taxon>Bacteroidia</taxon>
        <taxon>Bacteroidales</taxon>
        <taxon>Prevotellaceae</taxon>
        <taxon>Hallella</taxon>
    </lineage>
</organism>
<dbReference type="Pfam" id="PF02371">
    <property type="entry name" value="Transposase_20"/>
    <property type="match status" value="1"/>
</dbReference>
<evidence type="ECO:0000259" key="2">
    <source>
        <dbReference type="Pfam" id="PF02371"/>
    </source>
</evidence>